<evidence type="ECO:0000313" key="10">
    <source>
        <dbReference type="Proteomes" id="UP000095645"/>
    </source>
</evidence>
<accession>A0A173YWF3</accession>
<evidence type="ECO:0000256" key="7">
    <source>
        <dbReference type="SAM" id="Phobius"/>
    </source>
</evidence>
<evidence type="ECO:0000313" key="9">
    <source>
        <dbReference type="EMBL" id="CUN67305.1"/>
    </source>
</evidence>
<reference evidence="9 10" key="1">
    <citation type="submission" date="2015-09" db="EMBL/GenBank/DDBJ databases">
        <authorList>
            <consortium name="Pathogen Informatics"/>
        </authorList>
    </citation>
    <scope>NUCLEOTIDE SEQUENCE [LARGE SCALE GENOMIC DNA]</scope>
    <source>
        <strain evidence="9 10">2789STDY5834861</strain>
    </source>
</reference>
<dbReference type="Pfam" id="PF02687">
    <property type="entry name" value="FtsX"/>
    <property type="match status" value="2"/>
</dbReference>
<keyword evidence="4 7" id="KW-1133">Transmembrane helix</keyword>
<evidence type="ECO:0000259" key="8">
    <source>
        <dbReference type="Pfam" id="PF02687"/>
    </source>
</evidence>
<feature type="transmembrane region" description="Helical" evidence="7">
    <location>
        <begin position="756"/>
        <end position="779"/>
    </location>
</feature>
<comment type="similarity">
    <text evidence="6">Belongs to the ABC-4 integral membrane protein family.</text>
</comment>
<gene>
    <name evidence="9" type="ORF">ERS852476_00763</name>
</gene>
<dbReference type="InterPro" id="IPR003838">
    <property type="entry name" value="ABC3_permease_C"/>
</dbReference>
<dbReference type="EMBL" id="CYZP01000005">
    <property type="protein sequence ID" value="CUN67305.1"/>
    <property type="molecule type" value="Genomic_DNA"/>
</dbReference>
<sequence>MLKNPNQKVIKRMAGNALKVNRRKTITLFFAVLLSSFLVFTIFTVGDSYFRLQKIQNIRMSGAEFDAIMYGVTDEQRQMCENNPDIVLTGTVGVCGWVEKTDQDSTPDVGLIWADDGYWTQMMEPVREKLEGRYPTALNEIMVTKSALKECGYEDLEVGDTLAMSYGTYEGIFTGTFRICGIWDGYGSKKQFYVSKEFYDQSGWKLSQAASGRYFMDFKQKIMTKTEQNAFIESMNLGKQQNLFFMEDLGASVQILAGLIGLIAVTCLCAYLLIYNIMYLSVAGKVRYYGLLQTVGMTEKQIKRMMKEQMLLIGSAGTVLGCLSGGMVSFFLIPVVVKSLGIKSGYVGADMVRFHPAVLLATILLVGVTIFLASQKPTKMAADISPIEALGYRPTHKTVKERKAGNGKVIARLSMEQFTKDKKRTAMVLLSLAASLSVYLCIVTMLDSQAARTIVSNYMDTDMVIKNDTACKEKSEDRRDILDDSFVKSIKENAGVSEVHSMIFAEITVPWEPDFAEMWMKEFYAKWMSIPYSKEKHEYQNHPENFGSSLIGIDEQEFDYLNNSLTHPINKEDFLSGKVCIVYRNGLDLSDADIIGKNVTCALYEDQQTTKSFTIEGVTDENYYTALLGYPPTIIASDQVVKTFANHPITLKTSIKYHKEYDRDTEQEILSLLEESDNAKDFSWESKIEDADEIEKAQGNMPQLGIGIVLILAFIGIMNYMNTFVVNVQSRMTELSVMESIGMTPKQLLGMLVREGVLYAGGAWLVTLTVGMGVTYLLYESMNYRGIAFSVPLLPLLFAVGISFLVCTMVPVLTWIILEKNGTVVERIKGVE</sequence>
<feature type="transmembrane region" description="Helical" evidence="7">
    <location>
        <begin position="353"/>
        <end position="373"/>
    </location>
</feature>
<keyword evidence="3 7" id="KW-0812">Transmembrane</keyword>
<dbReference type="AlphaFoldDB" id="A0A173YWF3"/>
<dbReference type="InterPro" id="IPR050250">
    <property type="entry name" value="Macrolide_Exporter_MacB"/>
</dbReference>
<evidence type="ECO:0000256" key="5">
    <source>
        <dbReference type="ARBA" id="ARBA00023136"/>
    </source>
</evidence>
<evidence type="ECO:0000256" key="1">
    <source>
        <dbReference type="ARBA" id="ARBA00004651"/>
    </source>
</evidence>
<dbReference type="GO" id="GO:0022857">
    <property type="term" value="F:transmembrane transporter activity"/>
    <property type="evidence" value="ECO:0007669"/>
    <property type="project" value="TreeGrafter"/>
</dbReference>
<feature type="domain" description="ABC3 transporter permease C-terminal" evidence="8">
    <location>
        <begin position="708"/>
        <end position="816"/>
    </location>
</feature>
<feature type="transmembrane region" description="Helical" evidence="7">
    <location>
        <begin position="791"/>
        <end position="818"/>
    </location>
</feature>
<organism evidence="9 10">
    <name type="scientific">Blautia obeum</name>
    <dbReference type="NCBI Taxonomy" id="40520"/>
    <lineage>
        <taxon>Bacteria</taxon>
        <taxon>Bacillati</taxon>
        <taxon>Bacillota</taxon>
        <taxon>Clostridia</taxon>
        <taxon>Lachnospirales</taxon>
        <taxon>Lachnospiraceae</taxon>
        <taxon>Blautia</taxon>
    </lineage>
</organism>
<dbReference type="Proteomes" id="UP000095645">
    <property type="component" value="Unassembled WGS sequence"/>
</dbReference>
<protein>
    <submittedName>
        <fullName evidence="9">Acidobacterial duplicated orphan permease</fullName>
    </submittedName>
</protein>
<dbReference type="PANTHER" id="PTHR30572:SF4">
    <property type="entry name" value="ABC TRANSPORTER PERMEASE YTRF"/>
    <property type="match status" value="1"/>
</dbReference>
<name>A0A173YWF3_9FIRM</name>
<dbReference type="PANTHER" id="PTHR30572">
    <property type="entry name" value="MEMBRANE COMPONENT OF TRANSPORTER-RELATED"/>
    <property type="match status" value="1"/>
</dbReference>
<evidence type="ECO:0000256" key="2">
    <source>
        <dbReference type="ARBA" id="ARBA00022475"/>
    </source>
</evidence>
<dbReference type="GO" id="GO:0005886">
    <property type="term" value="C:plasma membrane"/>
    <property type="evidence" value="ECO:0007669"/>
    <property type="project" value="UniProtKB-SubCell"/>
</dbReference>
<keyword evidence="5 7" id="KW-0472">Membrane</keyword>
<evidence type="ECO:0000256" key="4">
    <source>
        <dbReference type="ARBA" id="ARBA00022989"/>
    </source>
</evidence>
<evidence type="ECO:0000256" key="6">
    <source>
        <dbReference type="ARBA" id="ARBA00038076"/>
    </source>
</evidence>
<feature type="domain" description="ABC3 transporter permease C-terminal" evidence="8">
    <location>
        <begin position="262"/>
        <end position="384"/>
    </location>
</feature>
<feature type="transmembrane region" description="Helical" evidence="7">
    <location>
        <begin position="255"/>
        <end position="278"/>
    </location>
</feature>
<feature type="transmembrane region" description="Helical" evidence="7">
    <location>
        <begin position="704"/>
        <end position="728"/>
    </location>
</feature>
<proteinExistence type="inferred from homology"/>
<dbReference type="RefSeq" id="WP_055057513.1">
    <property type="nucleotide sequence ID" value="NZ_CYZP01000005.1"/>
</dbReference>
<keyword evidence="2" id="KW-1003">Cell membrane</keyword>
<feature type="transmembrane region" description="Helical" evidence="7">
    <location>
        <begin position="310"/>
        <end position="333"/>
    </location>
</feature>
<comment type="subcellular location">
    <subcellularLocation>
        <location evidence="1">Cell membrane</location>
        <topology evidence="1">Multi-pass membrane protein</topology>
    </subcellularLocation>
</comment>
<evidence type="ECO:0000256" key="3">
    <source>
        <dbReference type="ARBA" id="ARBA00022692"/>
    </source>
</evidence>
<feature type="transmembrane region" description="Helical" evidence="7">
    <location>
        <begin position="425"/>
        <end position="446"/>
    </location>
</feature>